<dbReference type="Pfam" id="PF17774">
    <property type="entry name" value="YlmH_RBD"/>
    <property type="match status" value="1"/>
</dbReference>
<dbReference type="Gene3D" id="3.10.290.10">
    <property type="entry name" value="RNA-binding S4 domain"/>
    <property type="match status" value="1"/>
</dbReference>
<dbReference type="GO" id="GO:0003723">
    <property type="term" value="F:RNA binding"/>
    <property type="evidence" value="ECO:0007669"/>
    <property type="project" value="UniProtKB-KW"/>
</dbReference>
<name>A0A1M6LJF6_9FIRM</name>
<dbReference type="PANTHER" id="PTHR13633:SF3">
    <property type="entry name" value="MITOCHONDRIAL TRANSCRIPTION RESCUE FACTOR 1"/>
    <property type="match status" value="1"/>
</dbReference>
<reference evidence="3 4" key="1">
    <citation type="submission" date="2016-11" db="EMBL/GenBank/DDBJ databases">
        <authorList>
            <person name="Jaros S."/>
            <person name="Januszkiewicz K."/>
            <person name="Wedrychowicz H."/>
        </authorList>
    </citation>
    <scope>NUCLEOTIDE SEQUENCE [LARGE SCALE GENOMIC DNA]</scope>
    <source>
        <strain evidence="3 4">DSM 14501</strain>
    </source>
</reference>
<dbReference type="Proteomes" id="UP000184082">
    <property type="component" value="Unassembled WGS sequence"/>
</dbReference>
<protein>
    <submittedName>
        <fullName evidence="3">RNA-binding protein YlmH, contains S4-like domain</fullName>
    </submittedName>
</protein>
<dbReference type="Gene3D" id="3.30.70.330">
    <property type="match status" value="1"/>
</dbReference>
<dbReference type="SUPFAM" id="SSF55174">
    <property type="entry name" value="Alpha-L RNA-binding motif"/>
    <property type="match status" value="1"/>
</dbReference>
<evidence type="ECO:0000313" key="4">
    <source>
        <dbReference type="Proteomes" id="UP000184082"/>
    </source>
</evidence>
<dbReference type="Pfam" id="PF01479">
    <property type="entry name" value="S4"/>
    <property type="match status" value="1"/>
</dbReference>
<keyword evidence="1" id="KW-0694">RNA-binding</keyword>
<dbReference type="InterPro" id="IPR012677">
    <property type="entry name" value="Nucleotide-bd_a/b_plait_sf"/>
</dbReference>
<dbReference type="InterPro" id="IPR036986">
    <property type="entry name" value="S4_RNA-bd_sf"/>
</dbReference>
<dbReference type="EMBL" id="FRAJ01000003">
    <property type="protein sequence ID" value="SHJ71346.1"/>
    <property type="molecule type" value="Genomic_DNA"/>
</dbReference>
<organism evidence="3 4">
    <name type="scientific">Caminicella sporogenes DSM 14501</name>
    <dbReference type="NCBI Taxonomy" id="1121266"/>
    <lineage>
        <taxon>Bacteria</taxon>
        <taxon>Bacillati</taxon>
        <taxon>Bacillota</taxon>
        <taxon>Clostridia</taxon>
        <taxon>Peptostreptococcales</taxon>
        <taxon>Caminicellaceae</taxon>
        <taxon>Caminicella</taxon>
    </lineage>
</organism>
<gene>
    <name evidence="3" type="ORF">SAMN02745883_00230</name>
</gene>
<dbReference type="Gene3D" id="3.30.1370.160">
    <property type="match status" value="1"/>
</dbReference>
<dbReference type="AlphaFoldDB" id="A0A1M6LJF6"/>
<dbReference type="PROSITE" id="PS50889">
    <property type="entry name" value="S4"/>
    <property type="match status" value="1"/>
</dbReference>
<feature type="domain" description="RNA-binding S4" evidence="2">
    <location>
        <begin position="186"/>
        <end position="246"/>
    </location>
</feature>
<dbReference type="CDD" id="cd00165">
    <property type="entry name" value="S4"/>
    <property type="match status" value="1"/>
</dbReference>
<dbReference type="SMART" id="SM00363">
    <property type="entry name" value="S4"/>
    <property type="match status" value="1"/>
</dbReference>
<dbReference type="RefSeq" id="WP_072965546.1">
    <property type="nucleotide sequence ID" value="NZ_FRAJ01000003.1"/>
</dbReference>
<evidence type="ECO:0000259" key="2">
    <source>
        <dbReference type="SMART" id="SM00363"/>
    </source>
</evidence>
<evidence type="ECO:0000313" key="3">
    <source>
        <dbReference type="EMBL" id="SHJ71346.1"/>
    </source>
</evidence>
<proteinExistence type="predicted"/>
<sequence>MNKKDILSKYLLNNEQKMQVLKILDKAALAEKKQIIRYSDFIDPYLYIILKDILTNLYNISFKGFGGYEKAERKIFIFYPNYLCSDYIDFPIKLINLQNLPKNKVFTHREVLGAILSLGLKRDKIGDIIINKDIIQILVLEEVADFIELYFKKIGRFSINVSIGNIDSIVPKIEEFKEISANVKSLRLDSVCSASFFESRNKVAEDIKKGKIKVNYRPINMPSYILEEGDMVSYRGKGRIIFEKIQGKTKKDRYKINIKKFV</sequence>
<dbReference type="InterPro" id="IPR040591">
    <property type="entry name" value="RqcP2_RBD"/>
</dbReference>
<evidence type="ECO:0000256" key="1">
    <source>
        <dbReference type="PROSITE-ProRule" id="PRU00182"/>
    </source>
</evidence>
<accession>A0A1M6LJF6</accession>
<dbReference type="InterPro" id="IPR002942">
    <property type="entry name" value="S4_RNA-bd"/>
</dbReference>
<dbReference type="PANTHER" id="PTHR13633">
    <property type="entry name" value="MITOCHONDRIAL TRANSCRIPTION RESCUE FACTOR 1"/>
    <property type="match status" value="1"/>
</dbReference>
<dbReference type="STRING" id="1121266.SAMN02745883_00230"/>
<keyword evidence="4" id="KW-1185">Reference proteome</keyword>